<keyword evidence="2" id="KW-1185">Reference proteome</keyword>
<organism evidence="1 2">
    <name type="scientific">Engystomops pustulosus</name>
    <name type="common">Tungara frog</name>
    <name type="synonym">Physalaemus pustulosus</name>
    <dbReference type="NCBI Taxonomy" id="76066"/>
    <lineage>
        <taxon>Eukaryota</taxon>
        <taxon>Metazoa</taxon>
        <taxon>Chordata</taxon>
        <taxon>Craniata</taxon>
        <taxon>Vertebrata</taxon>
        <taxon>Euteleostomi</taxon>
        <taxon>Amphibia</taxon>
        <taxon>Batrachia</taxon>
        <taxon>Anura</taxon>
        <taxon>Neobatrachia</taxon>
        <taxon>Hyloidea</taxon>
        <taxon>Leptodactylidae</taxon>
        <taxon>Leiuperinae</taxon>
        <taxon>Engystomops</taxon>
    </lineage>
</organism>
<evidence type="ECO:0000313" key="1">
    <source>
        <dbReference type="EMBL" id="KAG8539151.1"/>
    </source>
</evidence>
<dbReference type="EMBL" id="WNYA01016025">
    <property type="protein sequence ID" value="KAG8539151.1"/>
    <property type="molecule type" value="Genomic_DNA"/>
</dbReference>
<reference evidence="1" key="1">
    <citation type="thesis" date="2020" institute="ProQuest LLC" country="789 East Eisenhower Parkway, Ann Arbor, MI, USA">
        <title>Comparative Genomics and Chromosome Evolution.</title>
        <authorList>
            <person name="Mudd A.B."/>
        </authorList>
    </citation>
    <scope>NUCLEOTIDE SEQUENCE</scope>
    <source>
        <strain evidence="1">237g6f4</strain>
        <tissue evidence="1">Blood</tissue>
    </source>
</reference>
<evidence type="ECO:0008006" key="3">
    <source>
        <dbReference type="Google" id="ProtNLM"/>
    </source>
</evidence>
<dbReference type="InterPro" id="IPR036388">
    <property type="entry name" value="WH-like_DNA-bd_sf"/>
</dbReference>
<proteinExistence type="predicted"/>
<comment type="caution">
    <text evidence="1">The sequence shown here is derived from an EMBL/GenBank/DDBJ whole genome shotgun (WGS) entry which is preliminary data.</text>
</comment>
<dbReference type="Gene3D" id="1.10.10.10">
    <property type="entry name" value="Winged helix-like DNA-binding domain superfamily/Winged helix DNA-binding domain"/>
    <property type="match status" value="1"/>
</dbReference>
<protein>
    <recommendedName>
        <fullName evidence="3">Maturase K</fullName>
    </recommendedName>
</protein>
<name>A0AAV6YYN7_ENGPU</name>
<accession>A0AAV6YYN7</accession>
<evidence type="ECO:0000313" key="2">
    <source>
        <dbReference type="Proteomes" id="UP000824782"/>
    </source>
</evidence>
<gene>
    <name evidence="1" type="ORF">GDO81_021340</name>
</gene>
<sequence>MWDSPYNDVMSLEAFDRFIGNIWINYRHTCWMYLKAHLKHIAFLCNIMGKSEEISRDIKKRIVHKLGLSLGAIFRNLMVPRLSVQTRCPAIRKHRKETSYVSQR</sequence>
<dbReference type="Proteomes" id="UP000824782">
    <property type="component" value="Unassembled WGS sequence"/>
</dbReference>
<dbReference type="AlphaFoldDB" id="A0AAV6YYN7"/>